<dbReference type="RefSeq" id="WP_123477427.1">
    <property type="nucleotide sequence ID" value="NZ_MOAZ01000017.1"/>
</dbReference>
<gene>
    <name evidence="1" type="ORF">BK649_21080</name>
</gene>
<organism evidence="1 2">
    <name type="scientific">Pseudomonas canadensis</name>
    <dbReference type="NCBI Taxonomy" id="915099"/>
    <lineage>
        <taxon>Bacteria</taxon>
        <taxon>Pseudomonadati</taxon>
        <taxon>Pseudomonadota</taxon>
        <taxon>Gammaproteobacteria</taxon>
        <taxon>Pseudomonadales</taxon>
        <taxon>Pseudomonadaceae</taxon>
        <taxon>Pseudomonas</taxon>
    </lineage>
</organism>
<evidence type="ECO:0000313" key="1">
    <source>
        <dbReference type="EMBL" id="ROM48396.1"/>
    </source>
</evidence>
<sequence length="140" mass="15541">MGNLRQQISAKMQATGWMIGRIKSAGGMDIYITNQLFRDEQNNGMRIYSREDPEGDPPDISYIHVTFADKNVKSGTYFIGGPEIVGAWYHAHGAHHDQEATSGSVSIERIDDVQLLEGSIRFQTNDFDVAVAYIIKGFSG</sequence>
<name>A0A423F280_9PSED</name>
<accession>A0A423F280</accession>
<proteinExistence type="predicted"/>
<protein>
    <submittedName>
        <fullName evidence="1">Uncharacterized protein</fullName>
    </submittedName>
</protein>
<evidence type="ECO:0000313" key="2">
    <source>
        <dbReference type="Proteomes" id="UP000283389"/>
    </source>
</evidence>
<dbReference type="Proteomes" id="UP000283389">
    <property type="component" value="Unassembled WGS sequence"/>
</dbReference>
<reference evidence="1 2" key="1">
    <citation type="submission" date="2016-10" db="EMBL/GenBank/DDBJ databases">
        <title>Comparative genome analysis of multiple Pseudomonas spp. focuses on biocontrol and plant growth promoting traits.</title>
        <authorList>
            <person name="Tao X.-Y."/>
            <person name="Taylor C.G."/>
        </authorList>
    </citation>
    <scope>NUCLEOTIDE SEQUENCE [LARGE SCALE GENOMIC DNA]</scope>
    <source>
        <strain evidence="1 2">36C8</strain>
    </source>
</reference>
<dbReference type="AlphaFoldDB" id="A0A423F280"/>
<comment type="caution">
    <text evidence="1">The sequence shown here is derived from an EMBL/GenBank/DDBJ whole genome shotgun (WGS) entry which is preliminary data.</text>
</comment>
<dbReference type="EMBL" id="MOAZ01000017">
    <property type="protein sequence ID" value="ROM48396.1"/>
    <property type="molecule type" value="Genomic_DNA"/>
</dbReference>